<dbReference type="InterPro" id="IPR036322">
    <property type="entry name" value="WD40_repeat_dom_sf"/>
</dbReference>
<dbReference type="InterPro" id="IPR015943">
    <property type="entry name" value="WD40/YVTN_repeat-like_dom_sf"/>
</dbReference>
<dbReference type="PANTHER" id="PTHR22847">
    <property type="entry name" value="WD40 REPEAT PROTEIN"/>
    <property type="match status" value="1"/>
</dbReference>
<dbReference type="InterPro" id="IPR020472">
    <property type="entry name" value="WD40_PAC1"/>
</dbReference>
<dbReference type="PANTHER" id="PTHR22847:SF637">
    <property type="entry name" value="WD REPEAT DOMAIN 5B"/>
    <property type="match status" value="1"/>
</dbReference>
<feature type="repeat" description="WD" evidence="3">
    <location>
        <begin position="424"/>
        <end position="440"/>
    </location>
</feature>
<evidence type="ECO:0000256" key="2">
    <source>
        <dbReference type="ARBA" id="ARBA00022737"/>
    </source>
</evidence>
<evidence type="ECO:0008006" key="6">
    <source>
        <dbReference type="Google" id="ProtNLM"/>
    </source>
</evidence>
<dbReference type="InterPro" id="IPR019775">
    <property type="entry name" value="WD40_repeat_CS"/>
</dbReference>
<dbReference type="PROSITE" id="PS50082">
    <property type="entry name" value="WD_REPEATS_2"/>
    <property type="match status" value="4"/>
</dbReference>
<organism evidence="4 5">
    <name type="scientific">Reticulomyxa filosa</name>
    <dbReference type="NCBI Taxonomy" id="46433"/>
    <lineage>
        <taxon>Eukaryota</taxon>
        <taxon>Sar</taxon>
        <taxon>Rhizaria</taxon>
        <taxon>Retaria</taxon>
        <taxon>Foraminifera</taxon>
        <taxon>Monothalamids</taxon>
        <taxon>Reticulomyxidae</taxon>
        <taxon>Reticulomyxa</taxon>
    </lineage>
</organism>
<dbReference type="AlphaFoldDB" id="X6NMJ6"/>
<proteinExistence type="predicted"/>
<feature type="repeat" description="WD" evidence="3">
    <location>
        <begin position="286"/>
        <end position="328"/>
    </location>
</feature>
<protein>
    <recommendedName>
        <fullName evidence="6">WD-40 repeat protein</fullName>
    </recommendedName>
</protein>
<feature type="repeat" description="WD" evidence="3">
    <location>
        <begin position="329"/>
        <end position="372"/>
    </location>
</feature>
<keyword evidence="5" id="KW-1185">Reference proteome</keyword>
<dbReference type="Gene3D" id="2.130.10.10">
    <property type="entry name" value="YVTN repeat-like/Quinoprotein amine dehydrogenase"/>
    <property type="match status" value="2"/>
</dbReference>
<name>X6NMJ6_RETFI</name>
<dbReference type="EMBL" id="ASPP01007425">
    <property type="protein sequence ID" value="ETO27158.1"/>
    <property type="molecule type" value="Genomic_DNA"/>
</dbReference>
<gene>
    <name evidence="4" type="ORF">RFI_09974</name>
</gene>
<evidence type="ECO:0000313" key="5">
    <source>
        <dbReference type="Proteomes" id="UP000023152"/>
    </source>
</evidence>
<dbReference type="PROSITE" id="PS00678">
    <property type="entry name" value="WD_REPEATS_1"/>
    <property type="match status" value="3"/>
</dbReference>
<dbReference type="InterPro" id="IPR001680">
    <property type="entry name" value="WD40_rpt"/>
</dbReference>
<dbReference type="CDD" id="cd00200">
    <property type="entry name" value="WD40"/>
    <property type="match status" value="1"/>
</dbReference>
<accession>X6NMJ6</accession>
<dbReference type="Pfam" id="PF00400">
    <property type="entry name" value="WD40"/>
    <property type="match status" value="4"/>
</dbReference>
<keyword evidence="2" id="KW-0677">Repeat</keyword>
<reference evidence="4 5" key="1">
    <citation type="journal article" date="2013" name="Curr. Biol.">
        <title>The Genome of the Foraminiferan Reticulomyxa filosa.</title>
        <authorList>
            <person name="Glockner G."/>
            <person name="Hulsmann N."/>
            <person name="Schleicher M."/>
            <person name="Noegel A.A."/>
            <person name="Eichinger L."/>
            <person name="Gallinger C."/>
            <person name="Pawlowski J."/>
            <person name="Sierra R."/>
            <person name="Euteneuer U."/>
            <person name="Pillet L."/>
            <person name="Moustafa A."/>
            <person name="Platzer M."/>
            <person name="Groth M."/>
            <person name="Szafranski K."/>
            <person name="Schliwa M."/>
        </authorList>
    </citation>
    <scope>NUCLEOTIDE SEQUENCE [LARGE SCALE GENOMIC DNA]</scope>
</reference>
<dbReference type="SMART" id="SM00320">
    <property type="entry name" value="WD40"/>
    <property type="match status" value="4"/>
</dbReference>
<dbReference type="OrthoDB" id="338622at2759"/>
<dbReference type="Proteomes" id="UP000023152">
    <property type="component" value="Unassembled WGS sequence"/>
</dbReference>
<evidence type="ECO:0000256" key="1">
    <source>
        <dbReference type="ARBA" id="ARBA00022574"/>
    </source>
</evidence>
<sequence>MPLLIIFYKHLPHYLSKGIIYHLGIEFIPLNQKIKFNPLFYEYNLHKLKIIGDTVNVKLIRNNELQKLFHEVIKNDYLCNLLSEKCTMDFFHCKSMITFDLKSVYPCLRTFMEINIIVSSSNSCFLKFFNIDMTLAQLVGFIKFTKLIINKLFVDFRIVIIDYCDVQIFYKMFLMYIKVQSKVQAVFIFHHQRTSQEKTKKSYKNELKFINEKEEVQMIIRHWIRTLNIKLGWIKDFDKFVINYVSLFILFLNANQNITILFNIGVYHLRIFFVWDVDNNKQIQSFNGHSSPVLCVKFSYYCRNVICSSSSDCTIRFWDFKHNKQLKIFNKHTGSVCEIEFSPFHCGKYLCSGSSDKTIRLWDVGTSEPLHVFNGHTHIVFYWCGGNGYIICSGSFDQTIRIWDIETTKQLNVFKGHQDLIRNDKSVRLWDIRSGKQMQVFNGHTNYVCSVEYSPFVMKISDEVVGGNSNVICSGSRDNTIHMRKKMMEYVVLNLLN</sequence>
<evidence type="ECO:0000313" key="4">
    <source>
        <dbReference type="EMBL" id="ETO27158.1"/>
    </source>
</evidence>
<dbReference type="GO" id="GO:1990234">
    <property type="term" value="C:transferase complex"/>
    <property type="evidence" value="ECO:0007669"/>
    <property type="project" value="UniProtKB-ARBA"/>
</dbReference>
<dbReference type="PROSITE" id="PS50294">
    <property type="entry name" value="WD_REPEATS_REGION"/>
    <property type="match status" value="2"/>
</dbReference>
<comment type="caution">
    <text evidence="4">The sequence shown here is derived from an EMBL/GenBank/DDBJ whole genome shotgun (WGS) entry which is preliminary data.</text>
</comment>
<keyword evidence="1 3" id="KW-0853">WD repeat</keyword>
<dbReference type="PRINTS" id="PR00320">
    <property type="entry name" value="GPROTEINBRPT"/>
</dbReference>
<dbReference type="SUPFAM" id="SSF50978">
    <property type="entry name" value="WD40 repeat-like"/>
    <property type="match status" value="1"/>
</dbReference>
<evidence type="ECO:0000256" key="3">
    <source>
        <dbReference type="PROSITE-ProRule" id="PRU00221"/>
    </source>
</evidence>
<feature type="repeat" description="WD" evidence="3">
    <location>
        <begin position="387"/>
        <end position="413"/>
    </location>
</feature>